<evidence type="ECO:0000256" key="8">
    <source>
        <dbReference type="ARBA" id="ARBA00032005"/>
    </source>
</evidence>
<evidence type="ECO:0000256" key="4">
    <source>
        <dbReference type="ARBA" id="ARBA00012783"/>
    </source>
</evidence>
<comment type="catalytic activity">
    <reaction evidence="13">
        <text>2'-deoxycytidine + H2O + H(+) = 2'-deoxyuridine + NH4(+)</text>
        <dbReference type="Rhea" id="RHEA:13433"/>
        <dbReference type="ChEBI" id="CHEBI:15377"/>
        <dbReference type="ChEBI" id="CHEBI:15378"/>
        <dbReference type="ChEBI" id="CHEBI:15698"/>
        <dbReference type="ChEBI" id="CHEBI:16450"/>
        <dbReference type="ChEBI" id="CHEBI:28938"/>
        <dbReference type="EC" id="3.5.4.5"/>
    </reaction>
</comment>
<dbReference type="InterPro" id="IPR002125">
    <property type="entry name" value="CMP_dCMP_dom"/>
</dbReference>
<dbReference type="FunFam" id="3.40.140.10:FF:000008">
    <property type="entry name" value="Cytidine deaminase"/>
    <property type="match status" value="1"/>
</dbReference>
<evidence type="ECO:0000313" key="15">
    <source>
        <dbReference type="EMBL" id="RUS89253.1"/>
    </source>
</evidence>
<keyword evidence="7 12" id="KW-0862">Zinc</keyword>
<keyword evidence="16" id="KW-1185">Reference proteome</keyword>
<dbReference type="PROSITE" id="PS00903">
    <property type="entry name" value="CYT_DCMP_DEAMINASES_1"/>
    <property type="match status" value="1"/>
</dbReference>
<evidence type="ECO:0000256" key="3">
    <source>
        <dbReference type="ARBA" id="ARBA00006576"/>
    </source>
</evidence>
<evidence type="ECO:0000256" key="9">
    <source>
        <dbReference type="ARBA" id="ARBA00049558"/>
    </source>
</evidence>
<dbReference type="InterPro" id="IPR006262">
    <property type="entry name" value="Cyt_deam_tetra"/>
</dbReference>
<dbReference type="GO" id="GO:0055086">
    <property type="term" value="P:nucleobase-containing small molecule metabolic process"/>
    <property type="evidence" value="ECO:0007669"/>
    <property type="project" value="UniProtKB-ARBA"/>
</dbReference>
<feature type="domain" description="CMP/dCMP-type deaminase" evidence="14">
    <location>
        <begin position="4"/>
        <end position="130"/>
    </location>
</feature>
<dbReference type="AlphaFoldDB" id="A0A3S1BUS1"/>
<dbReference type="InterPro" id="IPR016193">
    <property type="entry name" value="Cytidine_deaminase-like"/>
</dbReference>
<evidence type="ECO:0000256" key="1">
    <source>
        <dbReference type="ARBA" id="ARBA00001947"/>
    </source>
</evidence>
<comment type="similarity">
    <text evidence="3 13">Belongs to the cytidine and deoxycytidylate deaminase family.</text>
</comment>
<dbReference type="GO" id="GO:0005829">
    <property type="term" value="C:cytosol"/>
    <property type="evidence" value="ECO:0007669"/>
    <property type="project" value="TreeGrafter"/>
</dbReference>
<reference evidence="15 16" key="1">
    <citation type="submission" date="2019-01" db="EMBL/GenBank/DDBJ databases">
        <title>A draft genome assembly of the solar-powered sea slug Elysia chlorotica.</title>
        <authorList>
            <person name="Cai H."/>
            <person name="Li Q."/>
            <person name="Fang X."/>
            <person name="Li J."/>
            <person name="Curtis N.E."/>
            <person name="Altenburger A."/>
            <person name="Shibata T."/>
            <person name="Feng M."/>
            <person name="Maeda T."/>
            <person name="Schwartz J.A."/>
            <person name="Shigenobu S."/>
            <person name="Lundholm N."/>
            <person name="Nishiyama T."/>
            <person name="Yang H."/>
            <person name="Hasebe M."/>
            <person name="Li S."/>
            <person name="Pierce S.K."/>
            <person name="Wang J."/>
        </authorList>
    </citation>
    <scope>NUCLEOTIDE SEQUENCE [LARGE SCALE GENOMIC DNA]</scope>
    <source>
        <strain evidence="15">EC2010</strain>
        <tissue evidence="15">Whole organism of an adult</tissue>
    </source>
</reference>
<evidence type="ECO:0000256" key="13">
    <source>
        <dbReference type="RuleBase" id="RU364006"/>
    </source>
</evidence>
<dbReference type="InterPro" id="IPR016192">
    <property type="entry name" value="APOBEC/CMP_deaminase_Zn-bd"/>
</dbReference>
<evidence type="ECO:0000256" key="7">
    <source>
        <dbReference type="ARBA" id="ARBA00022833"/>
    </source>
</evidence>
<evidence type="ECO:0000256" key="10">
    <source>
        <dbReference type="PIRSR" id="PIRSR606262-1"/>
    </source>
</evidence>
<dbReference type="NCBIfam" id="TIGR01354">
    <property type="entry name" value="cyt_deam_tetra"/>
    <property type="match status" value="1"/>
</dbReference>
<dbReference type="GO" id="GO:0004126">
    <property type="term" value="F:cytidine deaminase activity"/>
    <property type="evidence" value="ECO:0007669"/>
    <property type="project" value="UniProtKB-UniRule"/>
</dbReference>
<evidence type="ECO:0000256" key="2">
    <source>
        <dbReference type="ARBA" id="ARBA00003949"/>
    </source>
</evidence>
<dbReference type="Proteomes" id="UP000271974">
    <property type="component" value="Unassembled WGS sequence"/>
</dbReference>
<evidence type="ECO:0000256" key="11">
    <source>
        <dbReference type="PIRSR" id="PIRSR606262-2"/>
    </source>
</evidence>
<keyword evidence="5 12" id="KW-0479">Metal-binding</keyword>
<dbReference type="EC" id="3.5.4.5" evidence="4 13"/>
<name>A0A3S1BUS1_ELYCH</name>
<dbReference type="OrthoDB" id="414540at2759"/>
<organism evidence="15 16">
    <name type="scientific">Elysia chlorotica</name>
    <name type="common">Eastern emerald elysia</name>
    <name type="synonym">Sea slug</name>
    <dbReference type="NCBI Taxonomy" id="188477"/>
    <lineage>
        <taxon>Eukaryota</taxon>
        <taxon>Metazoa</taxon>
        <taxon>Spiralia</taxon>
        <taxon>Lophotrochozoa</taxon>
        <taxon>Mollusca</taxon>
        <taxon>Gastropoda</taxon>
        <taxon>Heterobranchia</taxon>
        <taxon>Euthyneura</taxon>
        <taxon>Panpulmonata</taxon>
        <taxon>Sacoglossa</taxon>
        <taxon>Placobranchoidea</taxon>
        <taxon>Plakobranchidae</taxon>
        <taxon>Elysia</taxon>
    </lineage>
</organism>
<evidence type="ECO:0000256" key="5">
    <source>
        <dbReference type="ARBA" id="ARBA00022723"/>
    </source>
</evidence>
<proteinExistence type="inferred from homology"/>
<feature type="binding site" evidence="12">
    <location>
        <position position="92"/>
    </location>
    <ligand>
        <name>Zn(2+)</name>
        <dbReference type="ChEBI" id="CHEBI:29105"/>
        <note>catalytic</note>
    </ligand>
</feature>
<dbReference type="CDD" id="cd01283">
    <property type="entry name" value="cytidine_deaminase"/>
    <property type="match status" value="1"/>
</dbReference>
<evidence type="ECO:0000256" key="6">
    <source>
        <dbReference type="ARBA" id="ARBA00022801"/>
    </source>
</evidence>
<dbReference type="GO" id="GO:0072527">
    <property type="term" value="P:pyrimidine-containing compound metabolic process"/>
    <property type="evidence" value="ECO:0007669"/>
    <property type="project" value="UniProtKB-ARBA"/>
</dbReference>
<feature type="active site" description="Proton donor" evidence="10">
    <location>
        <position position="58"/>
    </location>
</feature>
<dbReference type="PROSITE" id="PS51747">
    <property type="entry name" value="CYT_DCMP_DEAMINASES_2"/>
    <property type="match status" value="1"/>
</dbReference>
<dbReference type="SUPFAM" id="SSF53927">
    <property type="entry name" value="Cytidine deaminase-like"/>
    <property type="match status" value="1"/>
</dbReference>
<comment type="function">
    <text evidence="2 13">This enzyme scavenges exogenous and endogenous cytidine and 2'-deoxycytidine for UMP synthesis.</text>
</comment>
<dbReference type="Pfam" id="PF00383">
    <property type="entry name" value="dCMP_cyt_deam_1"/>
    <property type="match status" value="1"/>
</dbReference>
<comment type="caution">
    <text evidence="15">The sequence shown here is derived from an EMBL/GenBank/DDBJ whole genome shotgun (WGS) entry which is preliminary data.</text>
</comment>
<dbReference type="GO" id="GO:0008270">
    <property type="term" value="F:zinc ion binding"/>
    <property type="evidence" value="ECO:0007669"/>
    <property type="project" value="UniProtKB-UniRule"/>
</dbReference>
<dbReference type="STRING" id="188477.A0A3S1BUS1"/>
<dbReference type="PANTHER" id="PTHR11644">
    <property type="entry name" value="CYTIDINE DEAMINASE"/>
    <property type="match status" value="1"/>
</dbReference>
<feature type="binding site" evidence="12">
    <location>
        <position position="89"/>
    </location>
    <ligand>
        <name>Zn(2+)</name>
        <dbReference type="ChEBI" id="CHEBI:29105"/>
        <note>catalytic</note>
    </ligand>
</feature>
<evidence type="ECO:0000259" key="14">
    <source>
        <dbReference type="PROSITE" id="PS51747"/>
    </source>
</evidence>
<accession>A0A3S1BUS1</accession>
<evidence type="ECO:0000256" key="12">
    <source>
        <dbReference type="PIRSR" id="PIRSR606262-3"/>
    </source>
</evidence>
<comment type="cofactor">
    <cofactor evidence="1 12 13">
        <name>Zn(2+)</name>
        <dbReference type="ChEBI" id="CHEBI:29105"/>
    </cofactor>
</comment>
<evidence type="ECO:0000313" key="16">
    <source>
        <dbReference type="Proteomes" id="UP000271974"/>
    </source>
</evidence>
<feature type="binding site" evidence="11">
    <location>
        <begin position="45"/>
        <end position="51"/>
    </location>
    <ligand>
        <name>substrate</name>
    </ligand>
</feature>
<dbReference type="NCBIfam" id="NF004064">
    <property type="entry name" value="PRK05578.1"/>
    <property type="match status" value="1"/>
</dbReference>
<dbReference type="Gene3D" id="3.40.140.10">
    <property type="entry name" value="Cytidine Deaminase, domain 2"/>
    <property type="match status" value="1"/>
</dbReference>
<dbReference type="InterPro" id="IPR050202">
    <property type="entry name" value="Cyt/Deoxycyt_deaminase"/>
</dbReference>
<feature type="binding site" evidence="12">
    <location>
        <position position="56"/>
    </location>
    <ligand>
        <name>Zn(2+)</name>
        <dbReference type="ChEBI" id="CHEBI:29105"/>
        <note>catalytic</note>
    </ligand>
</feature>
<dbReference type="PANTHER" id="PTHR11644:SF2">
    <property type="entry name" value="CYTIDINE DEAMINASE"/>
    <property type="match status" value="1"/>
</dbReference>
<dbReference type="GO" id="GO:0042802">
    <property type="term" value="F:identical protein binding"/>
    <property type="evidence" value="ECO:0007669"/>
    <property type="project" value="UniProtKB-ARBA"/>
</dbReference>
<protein>
    <recommendedName>
        <fullName evidence="4 13">Cytidine deaminase</fullName>
        <ecNumber evidence="4 13">3.5.4.5</ecNumber>
    </recommendedName>
    <alternativeName>
        <fullName evidence="8 13">Cytidine aminohydrolase</fullName>
    </alternativeName>
</protein>
<dbReference type="EMBL" id="RQTK01000061">
    <property type="protein sequence ID" value="RUS89253.1"/>
    <property type="molecule type" value="Genomic_DNA"/>
</dbReference>
<comment type="catalytic activity">
    <reaction evidence="9 13">
        <text>cytidine + H2O + H(+) = uridine + NH4(+)</text>
        <dbReference type="Rhea" id="RHEA:16069"/>
        <dbReference type="ChEBI" id="CHEBI:15377"/>
        <dbReference type="ChEBI" id="CHEBI:15378"/>
        <dbReference type="ChEBI" id="CHEBI:16704"/>
        <dbReference type="ChEBI" id="CHEBI:17562"/>
        <dbReference type="ChEBI" id="CHEBI:28938"/>
        <dbReference type="EC" id="3.5.4.5"/>
    </reaction>
</comment>
<keyword evidence="6 13" id="KW-0378">Hydrolase</keyword>
<gene>
    <name evidence="15" type="ORF">EGW08_002996</name>
</gene>
<sequence>MASYDIDALIKKSIEAKAHAYCPYSKFPVGAALITKDGTVYTGCNVENASYPLSLCAERTAMVKAISEGHREFRAIAVATDMEHWAAPCGACRQCLLEFGSDWDVIMSKPDLTYLLKKTGELLPHGFTPDKLTTFQEGKK</sequence>